<proteinExistence type="inferred from homology"/>
<dbReference type="InterPro" id="IPR004498">
    <property type="entry name" value="Ribosomal_PrmA_MeTrfase"/>
</dbReference>
<dbReference type="AlphaFoldDB" id="A0A381N0Q6"/>
<keyword evidence="3" id="KW-0489">Methyltransferase</keyword>
<dbReference type="EMBL" id="UINC01000050">
    <property type="protein sequence ID" value="SUZ48069.1"/>
    <property type="molecule type" value="Genomic_DNA"/>
</dbReference>
<dbReference type="SUPFAM" id="SSF53335">
    <property type="entry name" value="S-adenosyl-L-methionine-dependent methyltransferases"/>
    <property type="match status" value="1"/>
</dbReference>
<dbReference type="GO" id="GO:0008276">
    <property type="term" value="F:protein methyltransferase activity"/>
    <property type="evidence" value="ECO:0007669"/>
    <property type="project" value="InterPro"/>
</dbReference>
<evidence type="ECO:0000313" key="6">
    <source>
        <dbReference type="EMBL" id="SUZ48069.1"/>
    </source>
</evidence>
<feature type="non-terminal residue" evidence="6">
    <location>
        <position position="1"/>
    </location>
</feature>
<dbReference type="Pfam" id="PF06325">
    <property type="entry name" value="PrmA"/>
    <property type="match status" value="1"/>
</dbReference>
<keyword evidence="2" id="KW-0963">Cytoplasm</keyword>
<comment type="similarity">
    <text evidence="1">Belongs to the methyltransferase superfamily. PrmA family.</text>
</comment>
<evidence type="ECO:0000256" key="3">
    <source>
        <dbReference type="ARBA" id="ARBA00022603"/>
    </source>
</evidence>
<sequence length="308" mass="33384">VTWRELSITVPHEYVEPISYLFGRYGKGVSTELAGSGQVLLRTYLASGSKQRMARIEVGVRLVGAIEPIGDLAVRELPEDEDWMNSWKSHFKILRIGERLVIKPTWLELDEDIRLDNIVIELDPGIAFGTGYHPTTNTCMQAMEKHITPGMTVLDLGTGSGILAITAMKLGAGNVTALDVDSQAVSAARRNFKRTGINKQVRLGQGSVPHPTAPAGEFDLAVANISARGVADRCPFILTALKPGALFIASGLLATQKREVANAVEPLGFSLVSEWPQEEWVTLLYRAPDLKSPHQNSCLVATPCSGSV</sequence>
<dbReference type="Gene3D" id="3.40.50.150">
    <property type="entry name" value="Vaccinia Virus protein VP39"/>
    <property type="match status" value="1"/>
</dbReference>
<accession>A0A381N0Q6</accession>
<dbReference type="HAMAP" id="MF_00735">
    <property type="entry name" value="Methyltr_PrmA"/>
    <property type="match status" value="1"/>
</dbReference>
<keyword evidence="4" id="KW-0808">Transferase</keyword>
<dbReference type="InterPro" id="IPR050078">
    <property type="entry name" value="Ribosomal_L11_MeTrfase_PrmA"/>
</dbReference>
<protein>
    <recommendedName>
        <fullName evidence="7">Ribosomal protein L11 methyltransferase</fullName>
    </recommendedName>
</protein>
<dbReference type="PANTHER" id="PTHR43648">
    <property type="entry name" value="ELECTRON TRANSFER FLAVOPROTEIN BETA SUBUNIT LYSINE METHYLTRANSFERASE"/>
    <property type="match status" value="1"/>
</dbReference>
<evidence type="ECO:0000256" key="5">
    <source>
        <dbReference type="ARBA" id="ARBA00022691"/>
    </source>
</evidence>
<gene>
    <name evidence="6" type="ORF">METZ01_LOCUS923</name>
</gene>
<evidence type="ECO:0000256" key="2">
    <source>
        <dbReference type="ARBA" id="ARBA00022490"/>
    </source>
</evidence>
<evidence type="ECO:0008006" key="7">
    <source>
        <dbReference type="Google" id="ProtNLM"/>
    </source>
</evidence>
<name>A0A381N0Q6_9ZZZZ</name>
<dbReference type="CDD" id="cd02440">
    <property type="entry name" value="AdoMet_MTases"/>
    <property type="match status" value="1"/>
</dbReference>
<organism evidence="6">
    <name type="scientific">marine metagenome</name>
    <dbReference type="NCBI Taxonomy" id="408172"/>
    <lineage>
        <taxon>unclassified sequences</taxon>
        <taxon>metagenomes</taxon>
        <taxon>ecological metagenomes</taxon>
    </lineage>
</organism>
<dbReference type="GO" id="GO:0032259">
    <property type="term" value="P:methylation"/>
    <property type="evidence" value="ECO:0007669"/>
    <property type="project" value="UniProtKB-KW"/>
</dbReference>
<dbReference type="InterPro" id="IPR029063">
    <property type="entry name" value="SAM-dependent_MTases_sf"/>
</dbReference>
<dbReference type="PANTHER" id="PTHR43648:SF1">
    <property type="entry name" value="ELECTRON TRANSFER FLAVOPROTEIN BETA SUBUNIT LYSINE METHYLTRANSFERASE"/>
    <property type="match status" value="1"/>
</dbReference>
<evidence type="ECO:0000256" key="1">
    <source>
        <dbReference type="ARBA" id="ARBA00009741"/>
    </source>
</evidence>
<dbReference type="NCBIfam" id="TIGR00406">
    <property type="entry name" value="prmA"/>
    <property type="match status" value="1"/>
</dbReference>
<evidence type="ECO:0000256" key="4">
    <source>
        <dbReference type="ARBA" id="ARBA00022679"/>
    </source>
</evidence>
<keyword evidence="5" id="KW-0949">S-adenosyl-L-methionine</keyword>
<reference evidence="6" key="1">
    <citation type="submission" date="2018-05" db="EMBL/GenBank/DDBJ databases">
        <authorList>
            <person name="Lanie J.A."/>
            <person name="Ng W.-L."/>
            <person name="Kazmierczak K.M."/>
            <person name="Andrzejewski T.M."/>
            <person name="Davidsen T.M."/>
            <person name="Wayne K.J."/>
            <person name="Tettelin H."/>
            <person name="Glass J.I."/>
            <person name="Rusch D."/>
            <person name="Podicherti R."/>
            <person name="Tsui H.-C.T."/>
            <person name="Winkler M.E."/>
        </authorList>
    </citation>
    <scope>NUCLEOTIDE SEQUENCE</scope>
</reference>